<reference evidence="2" key="1">
    <citation type="submission" date="2020-02" db="EMBL/GenBank/DDBJ databases">
        <authorList>
            <person name="Meier V. D."/>
        </authorList>
    </citation>
    <scope>NUCLEOTIDE SEQUENCE</scope>
    <source>
        <strain evidence="2">AVDCRST_MAG79</strain>
    </source>
</reference>
<sequence>GVRSSHRRPRARACPASPVDVGPARAGRAAGALRHRPRPRGHGCGGGVVPAGVRRAPAGDPAPAGGAPGLPGPCLRATRGAARTRPGRAPPRVACGRGQLVVRARQPADRGAQRALSGRAEPAVRSGRRRLRADRRATVPASAPGRSVGARAVPGRRDGL</sequence>
<feature type="non-terminal residue" evidence="2">
    <location>
        <position position="160"/>
    </location>
</feature>
<accession>A0A6J4UCH1</accession>
<evidence type="ECO:0000313" key="2">
    <source>
        <dbReference type="EMBL" id="CAA9544608.1"/>
    </source>
</evidence>
<feature type="compositionally biased region" description="Low complexity" evidence="1">
    <location>
        <begin position="50"/>
        <end position="65"/>
    </location>
</feature>
<gene>
    <name evidence="2" type="ORF">AVDCRST_MAG79-2173</name>
</gene>
<feature type="compositionally biased region" description="Low complexity" evidence="1">
    <location>
        <begin position="12"/>
        <end position="32"/>
    </location>
</feature>
<feature type="region of interest" description="Disordered" evidence="1">
    <location>
        <begin position="106"/>
        <end position="160"/>
    </location>
</feature>
<dbReference type="AlphaFoldDB" id="A0A6J4UCH1"/>
<feature type="compositionally biased region" description="Basic residues" evidence="1">
    <location>
        <begin position="1"/>
        <end position="11"/>
    </location>
</feature>
<protein>
    <submittedName>
        <fullName evidence="2">Uncharacterized protein</fullName>
    </submittedName>
</protein>
<name>A0A6J4UCH1_9ACTN</name>
<feature type="compositionally biased region" description="Low complexity" evidence="1">
    <location>
        <begin position="72"/>
        <end position="84"/>
    </location>
</feature>
<organism evidence="2">
    <name type="scientific">uncultured Thermoleophilia bacterium</name>
    <dbReference type="NCBI Taxonomy" id="1497501"/>
    <lineage>
        <taxon>Bacteria</taxon>
        <taxon>Bacillati</taxon>
        <taxon>Actinomycetota</taxon>
        <taxon>Thermoleophilia</taxon>
        <taxon>environmental samples</taxon>
    </lineage>
</organism>
<dbReference type="EMBL" id="CADCWC010000325">
    <property type="protein sequence ID" value="CAA9544608.1"/>
    <property type="molecule type" value="Genomic_DNA"/>
</dbReference>
<feature type="non-terminal residue" evidence="2">
    <location>
        <position position="1"/>
    </location>
</feature>
<evidence type="ECO:0000256" key="1">
    <source>
        <dbReference type="SAM" id="MobiDB-lite"/>
    </source>
</evidence>
<feature type="region of interest" description="Disordered" evidence="1">
    <location>
        <begin position="1"/>
        <end position="93"/>
    </location>
</feature>
<proteinExistence type="predicted"/>